<dbReference type="EMBL" id="JAUSVO010000004">
    <property type="protein sequence ID" value="MDQ0438807.1"/>
    <property type="molecule type" value="Genomic_DNA"/>
</dbReference>
<dbReference type="InterPro" id="IPR053714">
    <property type="entry name" value="Iso_Racemase_Enz_sf"/>
</dbReference>
<reference evidence="2 3" key="1">
    <citation type="submission" date="2023-07" db="EMBL/GenBank/DDBJ databases">
        <title>Genomic Encyclopedia of Type Strains, Phase IV (KMG-IV): sequencing the most valuable type-strain genomes for metagenomic binning, comparative biology and taxonomic classification.</title>
        <authorList>
            <person name="Goeker M."/>
        </authorList>
    </citation>
    <scope>NUCLEOTIDE SEQUENCE [LARGE SCALE GENOMIC DNA]</scope>
    <source>
        <strain evidence="2 3">B6-8</strain>
    </source>
</reference>
<dbReference type="Proteomes" id="UP001241603">
    <property type="component" value="Unassembled WGS sequence"/>
</dbReference>
<dbReference type="Pfam" id="PF01177">
    <property type="entry name" value="Asp_Glu_race"/>
    <property type="match status" value="1"/>
</dbReference>
<dbReference type="Gene3D" id="3.40.50.12500">
    <property type="match status" value="1"/>
</dbReference>
<evidence type="ECO:0000313" key="2">
    <source>
        <dbReference type="EMBL" id="MDQ0438807.1"/>
    </source>
</evidence>
<sequence length="253" mass="26853">MRILVLNPNTTESVTELMIEAGRAVTAAGTELVPMTARLGVPYISTRAEAQIGGAIVLDMIAEAYREVDAVIIAAYGDPGLFGAREMFDLPVIGISEAAMLTACMLGQRFALVALSSAFNGWYRDCVEMHGLMGRCAGIYGLDRSFDSIADVQDDNLEALVALANHAIDAEDAHAMIFAGAPLAGLARKVRDRIPVPIIDPIAAAVKQAEALVALSPRKATRGSFKRPVFKTAIGLPAALSAYMDASHAEPRR</sequence>
<dbReference type="RefSeq" id="WP_266349695.1">
    <property type="nucleotide sequence ID" value="NZ_JAPKNG010000004.1"/>
</dbReference>
<dbReference type="InterPro" id="IPR052186">
    <property type="entry name" value="Hydantoin_racemase-like"/>
</dbReference>
<gene>
    <name evidence="2" type="ORF">QO014_003202</name>
</gene>
<organism evidence="2 3">
    <name type="scientific">Kaistia dalseonensis</name>
    <dbReference type="NCBI Taxonomy" id="410840"/>
    <lineage>
        <taxon>Bacteria</taxon>
        <taxon>Pseudomonadati</taxon>
        <taxon>Pseudomonadota</taxon>
        <taxon>Alphaproteobacteria</taxon>
        <taxon>Hyphomicrobiales</taxon>
        <taxon>Kaistiaceae</taxon>
        <taxon>Kaistia</taxon>
    </lineage>
</organism>
<protein>
    <submittedName>
        <fullName evidence="2">Asp/Glu/hydantoin racemase</fullName>
    </submittedName>
</protein>
<comment type="caution">
    <text evidence="2">The sequence shown here is derived from an EMBL/GenBank/DDBJ whole genome shotgun (WGS) entry which is preliminary data.</text>
</comment>
<dbReference type="PANTHER" id="PTHR28047">
    <property type="entry name" value="PROTEIN DCG1"/>
    <property type="match status" value="1"/>
</dbReference>
<comment type="similarity">
    <text evidence="1">Belongs to the HyuE racemase family.</text>
</comment>
<dbReference type="PANTHER" id="PTHR28047:SF5">
    <property type="entry name" value="PROTEIN DCG1"/>
    <property type="match status" value="1"/>
</dbReference>
<evidence type="ECO:0000313" key="3">
    <source>
        <dbReference type="Proteomes" id="UP001241603"/>
    </source>
</evidence>
<name>A0ABU0H9Y7_9HYPH</name>
<dbReference type="InterPro" id="IPR015942">
    <property type="entry name" value="Asp/Glu/hydantoin_racemase"/>
</dbReference>
<evidence type="ECO:0000256" key="1">
    <source>
        <dbReference type="ARBA" id="ARBA00038414"/>
    </source>
</evidence>
<accession>A0ABU0H9Y7</accession>
<keyword evidence="3" id="KW-1185">Reference proteome</keyword>
<proteinExistence type="inferred from homology"/>